<feature type="domain" description="Methylated-DNA-[protein]-cysteine S-methyltransferase DNA binding" evidence="2">
    <location>
        <begin position="5"/>
        <end position="85"/>
    </location>
</feature>
<proteinExistence type="predicted"/>
<dbReference type="GO" id="GO:0006281">
    <property type="term" value="P:DNA repair"/>
    <property type="evidence" value="ECO:0007669"/>
    <property type="project" value="InterPro"/>
</dbReference>
<dbReference type="EMBL" id="LJNI01000019">
    <property type="protein sequence ID" value="KPJ73998.1"/>
    <property type="molecule type" value="Genomic_DNA"/>
</dbReference>
<dbReference type="InterPro" id="IPR036388">
    <property type="entry name" value="WH-like_DNA-bd_sf"/>
</dbReference>
<keyword evidence="1" id="KW-0227">DNA damage</keyword>
<dbReference type="InterPro" id="IPR014048">
    <property type="entry name" value="MethylDNA_cys_MeTrfase_DNA-bd"/>
</dbReference>
<reference evidence="3 4" key="1">
    <citation type="journal article" date="2015" name="Microbiome">
        <title>Genomic resolution of linkages in carbon, nitrogen, and sulfur cycling among widespread estuary sediment bacteria.</title>
        <authorList>
            <person name="Baker B.J."/>
            <person name="Lazar C.S."/>
            <person name="Teske A.P."/>
            <person name="Dick G.J."/>
        </authorList>
    </citation>
    <scope>NUCLEOTIDE SEQUENCE [LARGE SCALE GENOMIC DNA]</scope>
    <source>
        <strain evidence="3">DG_78</strain>
    </source>
</reference>
<keyword evidence="3" id="KW-0489">Methyltransferase</keyword>
<protein>
    <submittedName>
        <fullName evidence="3">DNA methyltransferase</fullName>
    </submittedName>
</protein>
<dbReference type="NCBIfam" id="TIGR00589">
    <property type="entry name" value="ogt"/>
    <property type="match status" value="1"/>
</dbReference>
<dbReference type="GO" id="GO:0032259">
    <property type="term" value="P:methylation"/>
    <property type="evidence" value="ECO:0007669"/>
    <property type="project" value="UniProtKB-KW"/>
</dbReference>
<sequence length="102" mass="11640">MKKTFYQSVIDIIKQIPYGKVATYGQIAKYAGNPQAARQVAYILHSSSEKESLPWHRVINSKGGISLKLRQGYELQKQLLGKEGVVFNRDDCVDLQQFLWLP</sequence>
<dbReference type="PANTHER" id="PTHR42942">
    <property type="entry name" value="6-O-METHYLGUANINE DNA METHYLTRANSFERASE"/>
    <property type="match status" value="1"/>
</dbReference>
<dbReference type="Pfam" id="PF01035">
    <property type="entry name" value="DNA_binding_1"/>
    <property type="match status" value="1"/>
</dbReference>
<gene>
    <name evidence="3" type="ORF">AMJ52_02330</name>
</gene>
<dbReference type="PANTHER" id="PTHR42942:SF1">
    <property type="entry name" value="ALKYLTRANSFERASE-LIKE PROTEIN 1"/>
    <property type="match status" value="1"/>
</dbReference>
<dbReference type="CDD" id="cd06445">
    <property type="entry name" value="ATase"/>
    <property type="match status" value="1"/>
</dbReference>
<evidence type="ECO:0000313" key="3">
    <source>
        <dbReference type="EMBL" id="KPJ73998.1"/>
    </source>
</evidence>
<comment type="caution">
    <text evidence="3">The sequence shown here is derived from an EMBL/GenBank/DDBJ whole genome shotgun (WGS) entry which is preliminary data.</text>
</comment>
<evidence type="ECO:0000313" key="4">
    <source>
        <dbReference type="Proteomes" id="UP000051012"/>
    </source>
</evidence>
<dbReference type="AlphaFoldDB" id="A0A0S7YGT8"/>
<evidence type="ECO:0000256" key="1">
    <source>
        <dbReference type="ARBA" id="ARBA00022763"/>
    </source>
</evidence>
<dbReference type="GO" id="GO:0008168">
    <property type="term" value="F:methyltransferase activity"/>
    <property type="evidence" value="ECO:0007669"/>
    <property type="project" value="UniProtKB-KW"/>
</dbReference>
<dbReference type="InterPro" id="IPR036217">
    <property type="entry name" value="MethylDNA_cys_MeTrfase_DNAb"/>
</dbReference>
<accession>A0A0S7YGT8</accession>
<evidence type="ECO:0000259" key="2">
    <source>
        <dbReference type="Pfam" id="PF01035"/>
    </source>
</evidence>
<dbReference type="Proteomes" id="UP000051012">
    <property type="component" value="Unassembled WGS sequence"/>
</dbReference>
<dbReference type="InterPro" id="IPR052520">
    <property type="entry name" value="ATL_DNA_repair"/>
</dbReference>
<name>A0A0S7YGT8_UNCT6</name>
<dbReference type="Gene3D" id="1.10.10.10">
    <property type="entry name" value="Winged helix-like DNA-binding domain superfamily/Winged helix DNA-binding domain"/>
    <property type="match status" value="1"/>
</dbReference>
<dbReference type="SUPFAM" id="SSF46767">
    <property type="entry name" value="Methylated DNA-protein cysteine methyltransferase, C-terminal domain"/>
    <property type="match status" value="1"/>
</dbReference>
<organism evidence="3 4">
    <name type="scientific">candidate division TA06 bacterium DG_78</name>
    <dbReference type="NCBI Taxonomy" id="1703772"/>
    <lineage>
        <taxon>Bacteria</taxon>
        <taxon>Bacteria division TA06</taxon>
    </lineage>
</organism>
<keyword evidence="3" id="KW-0808">Transferase</keyword>